<dbReference type="InterPro" id="IPR040690">
    <property type="entry name" value="FtsX_ECD"/>
</dbReference>
<evidence type="ECO:0000256" key="2">
    <source>
        <dbReference type="ARBA" id="ARBA00007379"/>
    </source>
</evidence>
<dbReference type="Proteomes" id="UP000076482">
    <property type="component" value="Unassembled WGS sequence"/>
</dbReference>
<keyword evidence="8 10" id="KW-0472">Membrane</keyword>
<keyword evidence="4 10" id="KW-1003">Cell membrane</keyword>
<evidence type="ECO:0000256" key="3">
    <source>
        <dbReference type="ARBA" id="ARBA00021907"/>
    </source>
</evidence>
<dbReference type="RefSeq" id="WP_063259734.1">
    <property type="nucleotide sequence ID" value="NZ_LJKE01000015.1"/>
</dbReference>
<dbReference type="Pfam" id="PF18075">
    <property type="entry name" value="FtsX_ECD"/>
    <property type="match status" value="1"/>
</dbReference>
<evidence type="ECO:0000256" key="9">
    <source>
        <dbReference type="ARBA" id="ARBA00023306"/>
    </source>
</evidence>
<evidence type="ECO:0000259" key="13">
    <source>
        <dbReference type="Pfam" id="PF18075"/>
    </source>
</evidence>
<dbReference type="InterPro" id="IPR003838">
    <property type="entry name" value="ABC3_permease_C"/>
</dbReference>
<dbReference type="PANTHER" id="PTHR47755">
    <property type="entry name" value="CELL DIVISION PROTEIN FTSX"/>
    <property type="match status" value="1"/>
</dbReference>
<dbReference type="EMBL" id="LJKE01000015">
    <property type="protein sequence ID" value="KZD72051.1"/>
    <property type="molecule type" value="Genomic_DNA"/>
</dbReference>
<feature type="transmembrane region" description="Helical" evidence="11">
    <location>
        <begin position="26"/>
        <end position="46"/>
    </location>
</feature>
<dbReference type="PIRSF" id="PIRSF003097">
    <property type="entry name" value="FtsX"/>
    <property type="match status" value="1"/>
</dbReference>
<dbReference type="AlphaFoldDB" id="A0A161R732"/>
<dbReference type="GO" id="GO:0005886">
    <property type="term" value="C:plasma membrane"/>
    <property type="evidence" value="ECO:0007669"/>
    <property type="project" value="UniProtKB-SubCell"/>
</dbReference>
<dbReference type="GO" id="GO:0051301">
    <property type="term" value="P:cell division"/>
    <property type="evidence" value="ECO:0007669"/>
    <property type="project" value="UniProtKB-KW"/>
</dbReference>
<feature type="domain" description="ABC3 transporter permease C-terminal" evidence="12">
    <location>
        <begin position="175"/>
        <end position="269"/>
    </location>
</feature>
<evidence type="ECO:0000256" key="6">
    <source>
        <dbReference type="ARBA" id="ARBA00022692"/>
    </source>
</evidence>
<comment type="function">
    <text evidence="10">Part of the ABC transporter FtsEX involved in asymmetric cellular division facilitating the initiation of sporulation.</text>
</comment>
<dbReference type="PATRIC" id="fig|1396.535.peg.4264"/>
<evidence type="ECO:0000256" key="8">
    <source>
        <dbReference type="ARBA" id="ARBA00023136"/>
    </source>
</evidence>
<evidence type="ECO:0000256" key="7">
    <source>
        <dbReference type="ARBA" id="ARBA00022989"/>
    </source>
</evidence>
<protein>
    <recommendedName>
        <fullName evidence="3 10">Cell division protein FtsX</fullName>
    </recommendedName>
</protein>
<name>A0A161R732_BACCE</name>
<evidence type="ECO:0000256" key="10">
    <source>
        <dbReference type="PIRNR" id="PIRNR003097"/>
    </source>
</evidence>
<accession>A0A161R732</accession>
<comment type="similarity">
    <text evidence="2 10">Belongs to the ABC-4 integral membrane protein family. FtsX subfamily.</text>
</comment>
<keyword evidence="9 10" id="KW-0131">Cell cycle</keyword>
<feature type="transmembrane region" description="Helical" evidence="11">
    <location>
        <begin position="271"/>
        <end position="288"/>
    </location>
</feature>
<feature type="transmembrane region" description="Helical" evidence="11">
    <location>
        <begin position="171"/>
        <end position="191"/>
    </location>
</feature>
<comment type="caution">
    <text evidence="14">The sequence shown here is derived from an EMBL/GenBank/DDBJ whole genome shotgun (WGS) entry which is preliminary data.</text>
</comment>
<comment type="subcellular location">
    <subcellularLocation>
        <location evidence="1">Cell membrane</location>
        <topology evidence="1">Multi-pass membrane protein</topology>
    </subcellularLocation>
</comment>
<evidence type="ECO:0000256" key="5">
    <source>
        <dbReference type="ARBA" id="ARBA00022618"/>
    </source>
</evidence>
<reference evidence="14 15" key="1">
    <citation type="submission" date="2015-09" db="EMBL/GenBank/DDBJ databases">
        <title>Bacillus cereus food isolates.</title>
        <authorList>
            <person name="Boekhorst J."/>
        </authorList>
    </citation>
    <scope>NUCLEOTIDE SEQUENCE [LARGE SCALE GENOMIC DNA]</scope>
    <source>
        <strain evidence="14 15">B4088</strain>
    </source>
</reference>
<dbReference type="Gene3D" id="3.30.70.3040">
    <property type="match status" value="1"/>
</dbReference>
<keyword evidence="7 11" id="KW-1133">Transmembrane helix</keyword>
<evidence type="ECO:0000256" key="1">
    <source>
        <dbReference type="ARBA" id="ARBA00004651"/>
    </source>
</evidence>
<organism evidence="14 15">
    <name type="scientific">Bacillus cereus</name>
    <dbReference type="NCBI Taxonomy" id="1396"/>
    <lineage>
        <taxon>Bacteria</taxon>
        <taxon>Bacillati</taxon>
        <taxon>Bacillota</taxon>
        <taxon>Bacilli</taxon>
        <taxon>Bacillales</taxon>
        <taxon>Bacillaceae</taxon>
        <taxon>Bacillus</taxon>
        <taxon>Bacillus cereus group</taxon>
    </lineage>
</organism>
<evidence type="ECO:0000313" key="14">
    <source>
        <dbReference type="EMBL" id="KZD72051.1"/>
    </source>
</evidence>
<sequence length="295" mass="33442">MKAVWIAWLWIKEVGSGLVRNARGNLNVFVLSAICLLLFSSFYSFGENVQYLAGNMGNKIEIQTYIKETISAENHSDIEAKIRNLKEVKDVKYISKEEAVKHARELMSGVEEAINSLETNPFPASFVITLKDSNQVKQVSEQIKGWQEFDEVKYGQYVENLLQVSNFFKKIGWGVSALVALYAIVIISNTIKRNIAQRSNEIEIKRLIGAGMFTIRVPFILETLFVTSMASLAVYMTLWFGYPVLIEFLAVKVPFLSFLPAEVLLERIDQWILWIGLGVGCVGSMASVKKYVQRY</sequence>
<dbReference type="InterPro" id="IPR004513">
    <property type="entry name" value="FtsX"/>
</dbReference>
<keyword evidence="5 10" id="KW-0132">Cell division</keyword>
<evidence type="ECO:0000256" key="4">
    <source>
        <dbReference type="ARBA" id="ARBA00022475"/>
    </source>
</evidence>
<dbReference type="Pfam" id="PF02687">
    <property type="entry name" value="FtsX"/>
    <property type="match status" value="1"/>
</dbReference>
<feature type="domain" description="FtsX extracellular" evidence="13">
    <location>
        <begin position="60"/>
        <end position="152"/>
    </location>
</feature>
<evidence type="ECO:0000259" key="12">
    <source>
        <dbReference type="Pfam" id="PF02687"/>
    </source>
</evidence>
<proteinExistence type="inferred from homology"/>
<keyword evidence="6 11" id="KW-0812">Transmembrane</keyword>
<evidence type="ECO:0000256" key="11">
    <source>
        <dbReference type="SAM" id="Phobius"/>
    </source>
</evidence>
<dbReference type="PANTHER" id="PTHR47755:SF1">
    <property type="entry name" value="CELL DIVISION PROTEIN FTSX"/>
    <property type="match status" value="1"/>
</dbReference>
<evidence type="ECO:0000313" key="15">
    <source>
        <dbReference type="Proteomes" id="UP000076482"/>
    </source>
</evidence>
<gene>
    <name evidence="14" type="ORF">B4088_0512</name>
</gene>